<name>A0A1V3NEE4_9GAMM</name>
<comment type="caution">
    <text evidence="1">The sequence shown here is derived from an EMBL/GenBank/DDBJ whole genome shotgun (WGS) entry which is preliminary data.</text>
</comment>
<proteinExistence type="predicted"/>
<dbReference type="STRING" id="108003.B1C78_11070"/>
<organism evidence="1 2">
    <name type="scientific">Thioalkalivibrio denitrificans</name>
    <dbReference type="NCBI Taxonomy" id="108003"/>
    <lineage>
        <taxon>Bacteria</taxon>
        <taxon>Pseudomonadati</taxon>
        <taxon>Pseudomonadota</taxon>
        <taxon>Gammaproteobacteria</taxon>
        <taxon>Chromatiales</taxon>
        <taxon>Ectothiorhodospiraceae</taxon>
        <taxon>Thioalkalivibrio</taxon>
    </lineage>
</organism>
<dbReference type="Proteomes" id="UP000189462">
    <property type="component" value="Unassembled WGS sequence"/>
</dbReference>
<accession>A0A1V3NEE4</accession>
<dbReference type="EMBL" id="MVBK01000062">
    <property type="protein sequence ID" value="OOG23467.1"/>
    <property type="molecule type" value="Genomic_DNA"/>
</dbReference>
<protein>
    <submittedName>
        <fullName evidence="1">Uncharacterized protein</fullName>
    </submittedName>
</protein>
<keyword evidence="2" id="KW-1185">Reference proteome</keyword>
<gene>
    <name evidence="1" type="ORF">B1C78_11070</name>
</gene>
<dbReference type="AlphaFoldDB" id="A0A1V3NEE4"/>
<evidence type="ECO:0000313" key="2">
    <source>
        <dbReference type="Proteomes" id="UP000189462"/>
    </source>
</evidence>
<evidence type="ECO:0000313" key="1">
    <source>
        <dbReference type="EMBL" id="OOG23467.1"/>
    </source>
</evidence>
<sequence>MSLSPEDSKELKEILVTLYGSDAERLSPTRETLHLTEKMLLEIHRCHGRITKLFNSLPCAMVGRGFLARCLRATNKLIKENRLDFQGCASHALRVYRSPIFISGT</sequence>
<reference evidence="1 2" key="1">
    <citation type="submission" date="2017-02" db="EMBL/GenBank/DDBJ databases">
        <title>Genomic diversity within the haloalkaliphilic genus Thioalkalivibrio.</title>
        <authorList>
            <person name="Ahn A.-C."/>
            <person name="Meier-Kolthoff J."/>
            <person name="Overmars L."/>
            <person name="Richter M."/>
            <person name="Woyke T."/>
            <person name="Sorokin D.Y."/>
            <person name="Muyzer G."/>
        </authorList>
    </citation>
    <scope>NUCLEOTIDE SEQUENCE [LARGE SCALE GENOMIC DNA]</scope>
    <source>
        <strain evidence="1 2">ALJD</strain>
    </source>
</reference>